<dbReference type="EMBL" id="HG793127">
    <property type="protein sequence ID" value="CDK27012.1"/>
    <property type="molecule type" value="Genomic_DNA"/>
</dbReference>
<dbReference type="AlphaFoldDB" id="W6MPI1"/>
<dbReference type="Proteomes" id="UP000019384">
    <property type="component" value="Unassembled WGS sequence"/>
</dbReference>
<evidence type="ECO:0000256" key="1">
    <source>
        <dbReference type="SAM" id="MobiDB-lite"/>
    </source>
</evidence>
<dbReference type="PANTHER" id="PTHR21483">
    <property type="entry name" value="RNA POLYMERASE II-ASSOCIATED PROTEIN 1"/>
    <property type="match status" value="1"/>
</dbReference>
<evidence type="ECO:0000313" key="3">
    <source>
        <dbReference type="EMBL" id="CDK27012.1"/>
    </source>
</evidence>
<reference evidence="3" key="1">
    <citation type="submission" date="2013-12" db="EMBL/GenBank/DDBJ databases">
        <authorList>
            <person name="Genoscope - CEA"/>
        </authorList>
    </citation>
    <scope>NUCLEOTIDE SEQUENCE</scope>
    <source>
        <strain evidence="3">CBS 1993</strain>
    </source>
</reference>
<keyword evidence="4" id="KW-1185">Reference proteome</keyword>
<dbReference type="InterPro" id="IPR039913">
    <property type="entry name" value="RPAP1/Rba50"/>
</dbReference>
<gene>
    <name evidence="3" type="ORF">KUCA_T00002989001</name>
</gene>
<organism evidence="3 4">
    <name type="scientific">Kuraishia capsulata CBS 1993</name>
    <dbReference type="NCBI Taxonomy" id="1382522"/>
    <lineage>
        <taxon>Eukaryota</taxon>
        <taxon>Fungi</taxon>
        <taxon>Dikarya</taxon>
        <taxon>Ascomycota</taxon>
        <taxon>Saccharomycotina</taxon>
        <taxon>Pichiomycetes</taxon>
        <taxon>Pichiales</taxon>
        <taxon>Pichiaceae</taxon>
        <taxon>Kuraishia</taxon>
    </lineage>
</organism>
<evidence type="ECO:0000313" key="4">
    <source>
        <dbReference type="Proteomes" id="UP000019384"/>
    </source>
</evidence>
<dbReference type="Pfam" id="PF08620">
    <property type="entry name" value="RPAP1_C"/>
    <property type="match status" value="1"/>
</dbReference>
<feature type="region of interest" description="Disordered" evidence="1">
    <location>
        <begin position="9"/>
        <end position="76"/>
    </location>
</feature>
<evidence type="ECO:0000259" key="2">
    <source>
        <dbReference type="Pfam" id="PF08620"/>
    </source>
</evidence>
<reference evidence="3" key="2">
    <citation type="submission" date="2014-02" db="EMBL/GenBank/DDBJ databases">
        <title>Complete DNA sequence of /Kuraishia capsulata/ illustrates novel genomic features among budding yeasts (/Saccharomycotina/).</title>
        <authorList>
            <person name="Morales L."/>
            <person name="Noel B."/>
            <person name="Porcel B."/>
            <person name="Marcet-Houben M."/>
            <person name="Hullo M-F."/>
            <person name="Sacerdot C."/>
            <person name="Tekaia F."/>
            <person name="Leh-Louis V."/>
            <person name="Despons L."/>
            <person name="Khanna V."/>
            <person name="Aury J-M."/>
            <person name="Barbe V."/>
            <person name="Couloux A."/>
            <person name="Labadie K."/>
            <person name="Pelletier E."/>
            <person name="Souciet J-L."/>
            <person name="Boekhout T."/>
            <person name="Gabaldon T."/>
            <person name="Wincker P."/>
            <person name="Dujon B."/>
        </authorList>
    </citation>
    <scope>NUCLEOTIDE SEQUENCE</scope>
    <source>
        <strain evidence="3">CBS 1993</strain>
    </source>
</reference>
<dbReference type="GO" id="GO:0006366">
    <property type="term" value="P:transcription by RNA polymerase II"/>
    <property type="evidence" value="ECO:0007669"/>
    <property type="project" value="EnsemblFungi"/>
</dbReference>
<feature type="domain" description="RPAP1 C-terminal" evidence="2">
    <location>
        <begin position="332"/>
        <end position="398"/>
    </location>
</feature>
<dbReference type="InterPro" id="IPR013929">
    <property type="entry name" value="RPAP1_C"/>
</dbReference>
<feature type="compositionally biased region" description="Basic and acidic residues" evidence="1">
    <location>
        <begin position="239"/>
        <end position="255"/>
    </location>
</feature>
<dbReference type="OrthoDB" id="348201at2759"/>
<dbReference type="STRING" id="1382522.W6MPI1"/>
<dbReference type="RefSeq" id="XP_022459008.1">
    <property type="nucleotide sequence ID" value="XM_022603288.1"/>
</dbReference>
<proteinExistence type="predicted"/>
<sequence>MDLVGEIVEHESSAPVEAVAPGPSPLSAFARRKPSDWKSRFRKQGLTSMSGAVKAKEGSKSEPTPDDYGLSESDLNANLERVKHMSQQEKDETMESLFQSFSPDTLAALSKRAAMRKEIPKSQLTEDNFELPPEIEARNEKFLKSITIEGNGSWIGGGQNGETADDLDSKYKDTETGSIAKTVLDSPGLRPVLKTPSSSVSVNSCSSGKKVRFNTEAYVKYDDNDKKPEEDADEWEDIADVKSFEEDEENNRNDDEAPEFAEVQDLLVSNDPGVHFPKPRQTDDELDINDPLFNSKLKEKYFPDLAANPMALDWMKPLPETPKEIIYDSVSDLRFDFEGKIVSNDMLDLPTHLGLHHHADKAELPGYTLAELERYARSTVNGQRCIAIRTLGRILFKLGKGTYAEVLVPEYGQDEEEDEAENPVSEITQRFWRLIKELRLVESLNFAADEQHTKNVSVRNYAIEALWLWKQGGGDPSEQTDETVKIEQ</sequence>
<dbReference type="HOGENOM" id="CLU_031074_1_0_1"/>
<name>W6MPI1_9ASCO</name>
<accession>W6MPI1</accession>
<dbReference type="PANTHER" id="PTHR21483:SF18">
    <property type="entry name" value="RNA POLYMERASE II-ASSOCIATED PROTEIN 1"/>
    <property type="match status" value="1"/>
</dbReference>
<dbReference type="GeneID" id="34520396"/>
<feature type="region of interest" description="Disordered" evidence="1">
    <location>
        <begin position="223"/>
        <end position="256"/>
    </location>
</feature>
<protein>
    <recommendedName>
        <fullName evidence="2">RPAP1 C-terminal domain-containing protein</fullName>
    </recommendedName>
</protein>